<sequence>MKTRHNVAGNINVDPGDSGQVTQGSTHSSPISAAAPAMLRTEHKHRKSSANIGSLIKRESNKSFPTNLISAANQQKATITVKQKLPMKLAK</sequence>
<keyword evidence="3" id="KW-1185">Reference proteome</keyword>
<evidence type="ECO:0000313" key="2">
    <source>
        <dbReference type="EMBL" id="KAK7079015.1"/>
    </source>
</evidence>
<evidence type="ECO:0000313" key="3">
    <source>
        <dbReference type="Proteomes" id="UP001381693"/>
    </source>
</evidence>
<evidence type="ECO:0000256" key="1">
    <source>
        <dbReference type="SAM" id="MobiDB-lite"/>
    </source>
</evidence>
<dbReference type="EMBL" id="JAXCGZ010007598">
    <property type="protein sequence ID" value="KAK7079015.1"/>
    <property type="molecule type" value="Genomic_DNA"/>
</dbReference>
<organism evidence="2 3">
    <name type="scientific">Halocaridina rubra</name>
    <name type="common">Hawaiian red shrimp</name>
    <dbReference type="NCBI Taxonomy" id="373956"/>
    <lineage>
        <taxon>Eukaryota</taxon>
        <taxon>Metazoa</taxon>
        <taxon>Ecdysozoa</taxon>
        <taxon>Arthropoda</taxon>
        <taxon>Crustacea</taxon>
        <taxon>Multicrustacea</taxon>
        <taxon>Malacostraca</taxon>
        <taxon>Eumalacostraca</taxon>
        <taxon>Eucarida</taxon>
        <taxon>Decapoda</taxon>
        <taxon>Pleocyemata</taxon>
        <taxon>Caridea</taxon>
        <taxon>Atyoidea</taxon>
        <taxon>Atyidae</taxon>
        <taxon>Halocaridina</taxon>
    </lineage>
</organism>
<dbReference type="Proteomes" id="UP001381693">
    <property type="component" value="Unassembled WGS sequence"/>
</dbReference>
<proteinExistence type="predicted"/>
<dbReference type="AlphaFoldDB" id="A0AAN9ABB8"/>
<reference evidence="2 3" key="1">
    <citation type="submission" date="2023-11" db="EMBL/GenBank/DDBJ databases">
        <title>Halocaridina rubra genome assembly.</title>
        <authorList>
            <person name="Smith C."/>
        </authorList>
    </citation>
    <scope>NUCLEOTIDE SEQUENCE [LARGE SCALE GENOMIC DNA]</scope>
    <source>
        <strain evidence="2">EP-1</strain>
        <tissue evidence="2">Whole</tissue>
    </source>
</reference>
<accession>A0AAN9ABB8</accession>
<feature type="compositionally biased region" description="Polar residues" evidence="1">
    <location>
        <begin position="19"/>
        <end position="31"/>
    </location>
</feature>
<name>A0AAN9ABB8_HALRR</name>
<feature type="region of interest" description="Disordered" evidence="1">
    <location>
        <begin position="1"/>
        <end position="31"/>
    </location>
</feature>
<comment type="caution">
    <text evidence="2">The sequence shown here is derived from an EMBL/GenBank/DDBJ whole genome shotgun (WGS) entry which is preliminary data.</text>
</comment>
<gene>
    <name evidence="2" type="ORF">SK128_002773</name>
</gene>
<protein>
    <submittedName>
        <fullName evidence="2">Uncharacterized protein</fullName>
    </submittedName>
</protein>